<evidence type="ECO:0000313" key="2">
    <source>
        <dbReference type="EMBL" id="RWS18777.1"/>
    </source>
</evidence>
<name>A0A443RTX7_9ACAR</name>
<comment type="caution">
    <text evidence="2">The sequence shown here is derived from an EMBL/GenBank/DDBJ whole genome shotgun (WGS) entry which is preliminary data.</text>
</comment>
<protein>
    <recommendedName>
        <fullName evidence="1">AMP-dependent synthetase/ligase domain-containing protein</fullName>
    </recommendedName>
</protein>
<evidence type="ECO:0000259" key="1">
    <source>
        <dbReference type="Pfam" id="PF00501"/>
    </source>
</evidence>
<evidence type="ECO:0000313" key="3">
    <source>
        <dbReference type="Proteomes" id="UP000288716"/>
    </source>
</evidence>
<dbReference type="OrthoDB" id="329835at2759"/>
<dbReference type="AlphaFoldDB" id="A0A443RTX7"/>
<dbReference type="VEuPathDB" id="VectorBase:LDEU013263"/>
<dbReference type="InterPro" id="IPR042099">
    <property type="entry name" value="ANL_N_sf"/>
</dbReference>
<dbReference type="Gene3D" id="3.40.50.12780">
    <property type="entry name" value="N-terminal domain of ligase-like"/>
    <property type="match status" value="1"/>
</dbReference>
<keyword evidence="3" id="KW-1185">Reference proteome</keyword>
<sequence length="92" mass="10147">VDCDSGREWTSRQLMDATATLAVQFLELGFSKGDVVASFCPNSDFHVIASLSLWSIGAIYTGLYFKSPLSMLSESVSQINTNQSDQYKPLNF</sequence>
<accession>A0A443RTX7</accession>
<feature type="non-terminal residue" evidence="2">
    <location>
        <position position="1"/>
    </location>
</feature>
<gene>
    <name evidence="2" type="ORF">B4U80_14554</name>
</gene>
<dbReference type="InterPro" id="IPR000873">
    <property type="entry name" value="AMP-dep_synth/lig_dom"/>
</dbReference>
<dbReference type="Proteomes" id="UP000288716">
    <property type="component" value="Unassembled WGS sequence"/>
</dbReference>
<dbReference type="STRING" id="299467.A0A443RTX7"/>
<reference evidence="2 3" key="1">
    <citation type="journal article" date="2018" name="Gigascience">
        <title>Genomes of trombidid mites reveal novel predicted allergens and laterally-transferred genes associated with secondary metabolism.</title>
        <authorList>
            <person name="Dong X."/>
            <person name="Chaisiri K."/>
            <person name="Xia D."/>
            <person name="Armstrong S.D."/>
            <person name="Fang Y."/>
            <person name="Donnelly M.J."/>
            <person name="Kadowaki T."/>
            <person name="McGarry J.W."/>
            <person name="Darby A.C."/>
            <person name="Makepeace B.L."/>
        </authorList>
    </citation>
    <scope>NUCLEOTIDE SEQUENCE [LARGE SCALE GENOMIC DNA]</scope>
    <source>
        <strain evidence="2">UoL-UT</strain>
    </source>
</reference>
<dbReference type="SUPFAM" id="SSF56801">
    <property type="entry name" value="Acetyl-CoA synthetase-like"/>
    <property type="match status" value="1"/>
</dbReference>
<organism evidence="2 3">
    <name type="scientific">Leptotrombidium deliense</name>
    <dbReference type="NCBI Taxonomy" id="299467"/>
    <lineage>
        <taxon>Eukaryota</taxon>
        <taxon>Metazoa</taxon>
        <taxon>Ecdysozoa</taxon>
        <taxon>Arthropoda</taxon>
        <taxon>Chelicerata</taxon>
        <taxon>Arachnida</taxon>
        <taxon>Acari</taxon>
        <taxon>Acariformes</taxon>
        <taxon>Trombidiformes</taxon>
        <taxon>Prostigmata</taxon>
        <taxon>Anystina</taxon>
        <taxon>Parasitengona</taxon>
        <taxon>Trombiculoidea</taxon>
        <taxon>Trombiculidae</taxon>
        <taxon>Leptotrombidium</taxon>
    </lineage>
</organism>
<dbReference type="EMBL" id="NCKV01034476">
    <property type="protein sequence ID" value="RWS18777.1"/>
    <property type="molecule type" value="Genomic_DNA"/>
</dbReference>
<dbReference type="Pfam" id="PF00501">
    <property type="entry name" value="AMP-binding"/>
    <property type="match status" value="1"/>
</dbReference>
<proteinExistence type="predicted"/>
<feature type="domain" description="AMP-dependent synthetase/ligase" evidence="1">
    <location>
        <begin position="4"/>
        <end position="71"/>
    </location>
</feature>